<dbReference type="InterPro" id="IPR011991">
    <property type="entry name" value="ArsR-like_HTH"/>
</dbReference>
<protein>
    <recommendedName>
        <fullName evidence="4">HTH arsR-type domain-containing protein</fullName>
    </recommendedName>
</protein>
<dbReference type="PRINTS" id="PR00778">
    <property type="entry name" value="HTHARSR"/>
</dbReference>
<dbReference type="PANTHER" id="PTHR43132:SF2">
    <property type="entry name" value="ARSENICAL RESISTANCE OPERON REPRESSOR ARSR-RELATED"/>
    <property type="match status" value="1"/>
</dbReference>
<dbReference type="InterPro" id="IPR001845">
    <property type="entry name" value="HTH_ArsR_DNA-bd_dom"/>
</dbReference>
<dbReference type="SMART" id="SM00418">
    <property type="entry name" value="HTH_ARSR"/>
    <property type="match status" value="1"/>
</dbReference>
<accession>A0A0F9QUH9</accession>
<name>A0A0F9QUH9_9ZZZZ</name>
<gene>
    <name evidence="5" type="ORF">LCGC14_0657930</name>
</gene>
<dbReference type="Gene3D" id="1.10.10.10">
    <property type="entry name" value="Winged helix-like DNA-binding domain superfamily/Winged helix DNA-binding domain"/>
    <property type="match status" value="1"/>
</dbReference>
<dbReference type="Pfam" id="PF01022">
    <property type="entry name" value="HTH_5"/>
    <property type="match status" value="1"/>
</dbReference>
<dbReference type="GO" id="GO:0003677">
    <property type="term" value="F:DNA binding"/>
    <property type="evidence" value="ECO:0007669"/>
    <property type="project" value="UniProtKB-KW"/>
</dbReference>
<keyword evidence="3" id="KW-0804">Transcription</keyword>
<proteinExistence type="predicted"/>
<dbReference type="SUPFAM" id="SSF46785">
    <property type="entry name" value="Winged helix' DNA-binding domain"/>
    <property type="match status" value="1"/>
</dbReference>
<comment type="caution">
    <text evidence="5">The sequence shown here is derived from an EMBL/GenBank/DDBJ whole genome shotgun (WGS) entry which is preliminary data.</text>
</comment>
<dbReference type="InterPro" id="IPR036388">
    <property type="entry name" value="WH-like_DNA-bd_sf"/>
</dbReference>
<dbReference type="EMBL" id="LAZR01001249">
    <property type="protein sequence ID" value="KKN47940.1"/>
    <property type="molecule type" value="Genomic_DNA"/>
</dbReference>
<dbReference type="AlphaFoldDB" id="A0A0F9QUH9"/>
<keyword evidence="1" id="KW-0805">Transcription regulation</keyword>
<dbReference type="PROSITE" id="PS50987">
    <property type="entry name" value="HTH_ARSR_2"/>
    <property type="match status" value="1"/>
</dbReference>
<dbReference type="InterPro" id="IPR036390">
    <property type="entry name" value="WH_DNA-bd_sf"/>
</dbReference>
<feature type="domain" description="HTH arsR-type" evidence="4">
    <location>
        <begin position="10"/>
        <end position="107"/>
    </location>
</feature>
<keyword evidence="2" id="KW-0238">DNA-binding</keyword>
<sequence>MTPEFIDVQVLRDSAAEACGLLKVLANPDRLLLLCQMTQGESSVSDLAAATGVEQPTLSQQLTVLRANQLVSTRREGKQVFYSISSQNAMQVMDLLYRLYCQNDQREGR</sequence>
<reference evidence="5" key="1">
    <citation type="journal article" date="2015" name="Nature">
        <title>Complex archaea that bridge the gap between prokaryotes and eukaryotes.</title>
        <authorList>
            <person name="Spang A."/>
            <person name="Saw J.H."/>
            <person name="Jorgensen S.L."/>
            <person name="Zaremba-Niedzwiedzka K."/>
            <person name="Martijn J."/>
            <person name="Lind A.E."/>
            <person name="van Eijk R."/>
            <person name="Schleper C."/>
            <person name="Guy L."/>
            <person name="Ettema T.J."/>
        </authorList>
    </citation>
    <scope>NUCLEOTIDE SEQUENCE</scope>
</reference>
<evidence type="ECO:0000256" key="1">
    <source>
        <dbReference type="ARBA" id="ARBA00023015"/>
    </source>
</evidence>
<evidence type="ECO:0000313" key="5">
    <source>
        <dbReference type="EMBL" id="KKN47940.1"/>
    </source>
</evidence>
<dbReference type="GO" id="GO:0003700">
    <property type="term" value="F:DNA-binding transcription factor activity"/>
    <property type="evidence" value="ECO:0007669"/>
    <property type="project" value="InterPro"/>
</dbReference>
<evidence type="ECO:0000259" key="4">
    <source>
        <dbReference type="PROSITE" id="PS50987"/>
    </source>
</evidence>
<dbReference type="InterPro" id="IPR051011">
    <property type="entry name" value="Metal_resp_trans_reg"/>
</dbReference>
<organism evidence="5">
    <name type="scientific">marine sediment metagenome</name>
    <dbReference type="NCBI Taxonomy" id="412755"/>
    <lineage>
        <taxon>unclassified sequences</taxon>
        <taxon>metagenomes</taxon>
        <taxon>ecological metagenomes</taxon>
    </lineage>
</organism>
<dbReference type="CDD" id="cd00090">
    <property type="entry name" value="HTH_ARSR"/>
    <property type="match status" value="1"/>
</dbReference>
<evidence type="ECO:0000256" key="3">
    <source>
        <dbReference type="ARBA" id="ARBA00023163"/>
    </source>
</evidence>
<evidence type="ECO:0000256" key="2">
    <source>
        <dbReference type="ARBA" id="ARBA00023125"/>
    </source>
</evidence>
<dbReference type="PANTHER" id="PTHR43132">
    <property type="entry name" value="ARSENICAL RESISTANCE OPERON REPRESSOR ARSR-RELATED"/>
    <property type="match status" value="1"/>
</dbReference>
<dbReference type="NCBIfam" id="NF033788">
    <property type="entry name" value="HTH_metalloreg"/>
    <property type="match status" value="1"/>
</dbReference>